<dbReference type="InterPro" id="IPR020901">
    <property type="entry name" value="Prtase_inh_Kunz-CS"/>
</dbReference>
<sequence length="79" mass="8959">MKLHLLILACFAFLFHFTEGFNPARCNAPTHLPGPACMAMFRRFTFNKDKGVCEQFIYGGCNPSPNNFETMEECQATCM</sequence>
<reference evidence="6 7" key="1">
    <citation type="submission" date="2014-03" db="EMBL/GenBank/DDBJ databases">
        <title>Draft genome of the hookworm Oesophagostomum dentatum.</title>
        <authorList>
            <person name="Mitreva M."/>
        </authorList>
    </citation>
    <scope>NUCLEOTIDE SEQUENCE [LARGE SCALE GENOMIC DNA]</scope>
    <source>
        <strain evidence="6 7">OD-Hann</strain>
    </source>
</reference>
<keyword evidence="4" id="KW-0732">Signal</keyword>
<dbReference type="Gene3D" id="4.10.410.10">
    <property type="entry name" value="Pancreatic trypsin inhibitor Kunitz domain"/>
    <property type="match status" value="1"/>
</dbReference>
<evidence type="ECO:0000256" key="2">
    <source>
        <dbReference type="ARBA" id="ARBA00022900"/>
    </source>
</evidence>
<dbReference type="PROSITE" id="PS50279">
    <property type="entry name" value="BPTI_KUNITZ_2"/>
    <property type="match status" value="1"/>
</dbReference>
<keyword evidence="3" id="KW-1015">Disulfide bond</keyword>
<dbReference type="PANTHER" id="PTHR10083">
    <property type="entry name" value="KUNITZ-TYPE PROTEASE INHIBITOR-RELATED"/>
    <property type="match status" value="1"/>
</dbReference>
<dbReference type="Pfam" id="PF00014">
    <property type="entry name" value="Kunitz_BPTI"/>
    <property type="match status" value="1"/>
</dbReference>
<organism evidence="6 7">
    <name type="scientific">Oesophagostomum dentatum</name>
    <name type="common">Nodular worm</name>
    <dbReference type="NCBI Taxonomy" id="61180"/>
    <lineage>
        <taxon>Eukaryota</taxon>
        <taxon>Metazoa</taxon>
        <taxon>Ecdysozoa</taxon>
        <taxon>Nematoda</taxon>
        <taxon>Chromadorea</taxon>
        <taxon>Rhabditida</taxon>
        <taxon>Rhabditina</taxon>
        <taxon>Rhabditomorpha</taxon>
        <taxon>Strongyloidea</taxon>
        <taxon>Strongylidae</taxon>
        <taxon>Oesophagostomum</taxon>
    </lineage>
</organism>
<name>A0A0B1SIX5_OESDE</name>
<evidence type="ECO:0000259" key="5">
    <source>
        <dbReference type="PROSITE" id="PS50279"/>
    </source>
</evidence>
<evidence type="ECO:0000313" key="6">
    <source>
        <dbReference type="EMBL" id="KHJ85288.1"/>
    </source>
</evidence>
<keyword evidence="7" id="KW-1185">Reference proteome</keyword>
<evidence type="ECO:0000256" key="1">
    <source>
        <dbReference type="ARBA" id="ARBA00022690"/>
    </source>
</evidence>
<dbReference type="PANTHER" id="PTHR10083:SF374">
    <property type="entry name" value="BPTI_KUNITZ INHIBITOR DOMAIN-CONTAINING PROTEIN"/>
    <property type="match status" value="1"/>
</dbReference>
<dbReference type="AlphaFoldDB" id="A0A0B1SIX5"/>
<dbReference type="EMBL" id="KN564492">
    <property type="protein sequence ID" value="KHJ85288.1"/>
    <property type="molecule type" value="Genomic_DNA"/>
</dbReference>
<dbReference type="InterPro" id="IPR002223">
    <property type="entry name" value="Kunitz_BPTI"/>
</dbReference>
<keyword evidence="2" id="KW-0722">Serine protease inhibitor</keyword>
<dbReference type="SUPFAM" id="SSF57362">
    <property type="entry name" value="BPTI-like"/>
    <property type="match status" value="1"/>
</dbReference>
<dbReference type="GO" id="GO:0005615">
    <property type="term" value="C:extracellular space"/>
    <property type="evidence" value="ECO:0007669"/>
    <property type="project" value="TreeGrafter"/>
</dbReference>
<dbReference type="InterPro" id="IPR036880">
    <property type="entry name" value="Kunitz_BPTI_sf"/>
</dbReference>
<protein>
    <submittedName>
        <fullName evidence="6">Kunitz/Bovine pancreatic trypsin inhibitor domain protein</fullName>
    </submittedName>
</protein>
<dbReference type="PROSITE" id="PS00280">
    <property type="entry name" value="BPTI_KUNITZ_1"/>
    <property type="match status" value="1"/>
</dbReference>
<proteinExistence type="predicted"/>
<dbReference type="Proteomes" id="UP000053660">
    <property type="component" value="Unassembled WGS sequence"/>
</dbReference>
<evidence type="ECO:0000313" key="7">
    <source>
        <dbReference type="Proteomes" id="UP000053660"/>
    </source>
</evidence>
<feature type="domain" description="BPTI/Kunitz inhibitor" evidence="5">
    <location>
        <begin position="26"/>
        <end position="78"/>
    </location>
</feature>
<keyword evidence="1" id="KW-0646">Protease inhibitor</keyword>
<accession>A0A0B1SIX5</accession>
<evidence type="ECO:0000256" key="4">
    <source>
        <dbReference type="SAM" id="SignalP"/>
    </source>
</evidence>
<dbReference type="CDD" id="cd00109">
    <property type="entry name" value="Kunitz-type"/>
    <property type="match status" value="1"/>
</dbReference>
<dbReference type="SMART" id="SM00131">
    <property type="entry name" value="KU"/>
    <property type="match status" value="1"/>
</dbReference>
<feature type="signal peptide" evidence="4">
    <location>
        <begin position="1"/>
        <end position="20"/>
    </location>
</feature>
<dbReference type="GO" id="GO:0004867">
    <property type="term" value="F:serine-type endopeptidase inhibitor activity"/>
    <property type="evidence" value="ECO:0007669"/>
    <property type="project" value="UniProtKB-KW"/>
</dbReference>
<evidence type="ECO:0000256" key="3">
    <source>
        <dbReference type="ARBA" id="ARBA00023157"/>
    </source>
</evidence>
<dbReference type="InterPro" id="IPR050098">
    <property type="entry name" value="TFPI/VKTCI-like"/>
</dbReference>
<gene>
    <name evidence="6" type="ORF">OESDEN_14989</name>
</gene>
<dbReference type="OrthoDB" id="6775666at2759"/>
<feature type="chain" id="PRO_5002061595" evidence="4">
    <location>
        <begin position="21"/>
        <end position="79"/>
    </location>
</feature>